<dbReference type="InterPro" id="IPR018720">
    <property type="entry name" value="DUF2249"/>
</dbReference>
<keyword evidence="4" id="KW-1185">Reference proteome</keyword>
<dbReference type="AlphaFoldDB" id="A0A7I9Z2Z7"/>
<dbReference type="RefSeq" id="WP_163706870.1">
    <property type="nucleotide sequence ID" value="NZ_BLLA01000001.1"/>
</dbReference>
<sequence length="256" mass="27138">MPANDVIVASTAADAGAVEAITSHHAQLAGQLAVLTDAMVSAVERGADFEPARVAALGFLAGELLPHAAAEEERLYPAATRTPRARPLIESMIAAHRVIGSLVDSIRTEPPVRAAGSGRALRVLFDAHLVDENERILPIVAADPDVSLVAVTEGMHELLGHVHPAANGAELSHNCGCGETDADDPVLDVREVPHSIRHATVFGAFDAVPAGGALVLVAPHDPIPLLRQLDHRASGRLEIHYEQRGPEAWRLRLVKR</sequence>
<dbReference type="Gene3D" id="1.20.120.520">
    <property type="entry name" value="nmb1532 protein domain like"/>
    <property type="match status" value="1"/>
</dbReference>
<comment type="caution">
    <text evidence="3">The sequence shown here is derived from an EMBL/GenBank/DDBJ whole genome shotgun (WGS) entry which is preliminary data.</text>
</comment>
<dbReference type="Pfam" id="PF10006">
    <property type="entry name" value="DUF2249"/>
    <property type="match status" value="1"/>
</dbReference>
<dbReference type="EMBL" id="BLLA01000001">
    <property type="protein sequence ID" value="GFG95222.1"/>
    <property type="molecule type" value="Genomic_DNA"/>
</dbReference>
<evidence type="ECO:0000313" key="3">
    <source>
        <dbReference type="EMBL" id="GFG95222.1"/>
    </source>
</evidence>
<proteinExistence type="predicted"/>
<feature type="domain" description="Hemerythrin-like" evidence="1">
    <location>
        <begin position="18"/>
        <end position="139"/>
    </location>
</feature>
<evidence type="ECO:0008006" key="5">
    <source>
        <dbReference type="Google" id="ProtNLM"/>
    </source>
</evidence>
<organism evidence="3 4">
    <name type="scientific">Mycobacterium timonense</name>
    <dbReference type="NCBI Taxonomy" id="701043"/>
    <lineage>
        <taxon>Bacteria</taxon>
        <taxon>Bacillati</taxon>
        <taxon>Actinomycetota</taxon>
        <taxon>Actinomycetes</taxon>
        <taxon>Mycobacteriales</taxon>
        <taxon>Mycobacteriaceae</taxon>
        <taxon>Mycobacterium</taxon>
        <taxon>Mycobacterium avium complex (MAC)</taxon>
    </lineage>
</organism>
<evidence type="ECO:0000313" key="4">
    <source>
        <dbReference type="Proteomes" id="UP000465301"/>
    </source>
</evidence>
<protein>
    <recommendedName>
        <fullName evidence="5">Cation-binding protein</fullName>
    </recommendedName>
</protein>
<name>A0A7I9Z2Z7_9MYCO</name>
<accession>A0A7I9Z2Z7</accession>
<dbReference type="Pfam" id="PF01814">
    <property type="entry name" value="Hemerythrin"/>
    <property type="match status" value="1"/>
</dbReference>
<dbReference type="InterPro" id="IPR012312">
    <property type="entry name" value="Hemerythrin-like"/>
</dbReference>
<evidence type="ECO:0000259" key="2">
    <source>
        <dbReference type="Pfam" id="PF10006"/>
    </source>
</evidence>
<dbReference type="Proteomes" id="UP000465301">
    <property type="component" value="Unassembled WGS sequence"/>
</dbReference>
<feature type="domain" description="DUF2249" evidence="2">
    <location>
        <begin position="186"/>
        <end position="254"/>
    </location>
</feature>
<gene>
    <name evidence="3" type="ORF">MTIM_11010</name>
</gene>
<evidence type="ECO:0000259" key="1">
    <source>
        <dbReference type="Pfam" id="PF01814"/>
    </source>
</evidence>
<reference evidence="3 4" key="1">
    <citation type="journal article" date="2019" name="Emerg. Microbes Infect.">
        <title>Comprehensive subspecies identification of 175 nontuberculous mycobacteria species based on 7547 genomic profiles.</title>
        <authorList>
            <person name="Matsumoto Y."/>
            <person name="Kinjo T."/>
            <person name="Motooka D."/>
            <person name="Nabeya D."/>
            <person name="Jung N."/>
            <person name="Uechi K."/>
            <person name="Horii T."/>
            <person name="Iida T."/>
            <person name="Fujita J."/>
            <person name="Nakamura S."/>
        </authorList>
    </citation>
    <scope>NUCLEOTIDE SEQUENCE [LARGE SCALE GENOMIC DNA]</scope>
    <source>
        <strain evidence="3 4">JCM 30726</strain>
    </source>
</reference>